<organism evidence="1">
    <name type="scientific">marine metagenome</name>
    <dbReference type="NCBI Taxonomy" id="408172"/>
    <lineage>
        <taxon>unclassified sequences</taxon>
        <taxon>metagenomes</taxon>
        <taxon>ecological metagenomes</taxon>
    </lineage>
</organism>
<gene>
    <name evidence="1" type="ORF">METZ01_LOCUS477709</name>
</gene>
<evidence type="ECO:0000313" key="1">
    <source>
        <dbReference type="EMBL" id="SVE24855.1"/>
    </source>
</evidence>
<accession>A0A383BZV7</accession>
<dbReference type="AlphaFoldDB" id="A0A383BZV7"/>
<name>A0A383BZV7_9ZZZZ</name>
<feature type="non-terminal residue" evidence="1">
    <location>
        <position position="28"/>
    </location>
</feature>
<protein>
    <submittedName>
        <fullName evidence="1">Uncharacterized protein</fullName>
    </submittedName>
</protein>
<proteinExistence type="predicted"/>
<reference evidence="1" key="1">
    <citation type="submission" date="2018-05" db="EMBL/GenBank/DDBJ databases">
        <authorList>
            <person name="Lanie J.A."/>
            <person name="Ng W.-L."/>
            <person name="Kazmierczak K.M."/>
            <person name="Andrzejewski T.M."/>
            <person name="Davidsen T.M."/>
            <person name="Wayne K.J."/>
            <person name="Tettelin H."/>
            <person name="Glass J.I."/>
            <person name="Rusch D."/>
            <person name="Podicherti R."/>
            <person name="Tsui H.-C.T."/>
            <person name="Winkler M.E."/>
        </authorList>
    </citation>
    <scope>NUCLEOTIDE SEQUENCE</scope>
</reference>
<dbReference type="EMBL" id="UINC01204225">
    <property type="protein sequence ID" value="SVE24855.1"/>
    <property type="molecule type" value="Genomic_DNA"/>
</dbReference>
<sequence>MGTEHSYITPDAEKTGIWESLKSKLGNI</sequence>